<dbReference type="AlphaFoldDB" id="A0A7V3ZYU1"/>
<name>A0A7V3ZYU1_UNCW3</name>
<dbReference type="InterPro" id="IPR011604">
    <property type="entry name" value="PDDEXK-like_dom_sf"/>
</dbReference>
<proteinExistence type="predicted"/>
<gene>
    <name evidence="2" type="ORF">ENU66_07495</name>
</gene>
<accession>A0A7V3ZYU1</accession>
<dbReference type="SUPFAM" id="SSF52980">
    <property type="entry name" value="Restriction endonuclease-like"/>
    <property type="match status" value="1"/>
</dbReference>
<organism evidence="2">
    <name type="scientific">candidate division WOR-3 bacterium</name>
    <dbReference type="NCBI Taxonomy" id="2052148"/>
    <lineage>
        <taxon>Bacteria</taxon>
        <taxon>Bacteria division WOR-3</taxon>
    </lineage>
</organism>
<dbReference type="EMBL" id="DTDJ01000047">
    <property type="protein sequence ID" value="HGL18152.1"/>
    <property type="molecule type" value="Genomic_DNA"/>
</dbReference>
<protein>
    <submittedName>
        <fullName evidence="2">PD-(D/E)XK nuclease family protein</fullName>
    </submittedName>
</protein>
<dbReference type="InterPro" id="IPR038726">
    <property type="entry name" value="PDDEXK_AddAB-type"/>
</dbReference>
<evidence type="ECO:0000259" key="1">
    <source>
        <dbReference type="Pfam" id="PF12705"/>
    </source>
</evidence>
<sequence>MSEKIVLLEPKNFLANLAEYIIDRCKAGEKIENFILIMPNRRSGVYLRYFITQKIGKSVILPMIFSIDDFVDYHYENFITRDKKLNEPDALYVLYNLYKDYLGALDFWEFAPLGKRIYNDFEELKIYRRTKEEIQAVLMDLDLPDNSKTRILLENYPAVYERFYDTIYKNGFSTRSMRYFLTAEKIDWERDYKDFSLVMCLPFLLTESEKLFLRKALNSENFTLVLQNSKFVLDELKNQFEENLPPLAVSSEQSLLPRDLQVELISTDDDISEIYLVANKLANFDAKELSSIDTAIVLPDSSKLVPLLEFALPEGIDFNVSMGYPIKLTGYFTFFKDFLELLNFTQYDPETDSCLINVKKLKNFLERNFDGEGISDTLMFLKVLGSSGYSLISEKITPLLVDELISDEDSKKKIKEFFENFLKEFWNPIFSFKTFADFVDFLINFIGKKEGKGLSLDVGEDIEGLRESLLEELFALRNSLLSNITQDSSKNKIENLKNFIRFVLDFIEYLSIPLKGTPLKGLQVIGFLETRLLSFKKVIIMDVQEGVLTRDFEYDTLLPYDLRARLRIDDIDSRNRLAKYLFFTLLQSSRDCTVIYKDSNFDEPSHLILILKEYLGRDGREVELPHHRSYYTLASTGGERRFNFEEGIKKNTSMLEKLKRITYSYTHLETYLECPVKFALTYVLGLKEDVQDEYDRRIIGIVVHEVLQKFFSTLDGRFKGDDYEKGRFFEVAYKVLEEKYPIETPRIKILKTAITERLWISLSKLQGKLEEEIRKNGLGEFVKYYTEKELNARVEIEGGISLNFTGKIDRMDVFSDGIIIIDYKSGSSFGDYEKGDNLIGLSKKLKNPGILVSEIIKKPKIQLLVYLWLFKNSKLELGELNGSRVYAAIFPLLGLNSKNNFELIDLSQREVYIETDALIKSLLFEILNPEVDFYLPSNKKELLTRCKNCPFKVACNTYIML</sequence>
<dbReference type="InterPro" id="IPR011335">
    <property type="entry name" value="Restrct_endonuc-II-like"/>
</dbReference>
<feature type="domain" description="PD-(D/E)XK endonuclease-like" evidence="1">
    <location>
        <begin position="663"/>
        <end position="956"/>
    </location>
</feature>
<dbReference type="Gene3D" id="3.90.320.10">
    <property type="match status" value="1"/>
</dbReference>
<comment type="caution">
    <text evidence="2">The sequence shown here is derived from an EMBL/GenBank/DDBJ whole genome shotgun (WGS) entry which is preliminary data.</text>
</comment>
<evidence type="ECO:0000313" key="2">
    <source>
        <dbReference type="EMBL" id="HGL18152.1"/>
    </source>
</evidence>
<dbReference type="Pfam" id="PF12705">
    <property type="entry name" value="PDDEXK_1"/>
    <property type="match status" value="1"/>
</dbReference>
<dbReference type="SUPFAM" id="SSF52540">
    <property type="entry name" value="P-loop containing nucleoside triphosphate hydrolases"/>
    <property type="match status" value="1"/>
</dbReference>
<reference evidence="2" key="1">
    <citation type="journal article" date="2020" name="mSystems">
        <title>Genome- and Community-Level Interaction Insights into Carbon Utilization and Element Cycling Functions of Hydrothermarchaeota in Hydrothermal Sediment.</title>
        <authorList>
            <person name="Zhou Z."/>
            <person name="Liu Y."/>
            <person name="Xu W."/>
            <person name="Pan J."/>
            <person name="Luo Z.H."/>
            <person name="Li M."/>
        </authorList>
    </citation>
    <scope>NUCLEOTIDE SEQUENCE [LARGE SCALE GENOMIC DNA]</scope>
    <source>
        <strain evidence="2">SpSt-69</strain>
    </source>
</reference>
<dbReference type="InterPro" id="IPR027417">
    <property type="entry name" value="P-loop_NTPase"/>
</dbReference>